<name>A0A6A6TCG0_9PLEO</name>
<dbReference type="InterPro" id="IPR012677">
    <property type="entry name" value="Nucleotide-bd_a/b_plait_sf"/>
</dbReference>
<dbReference type="OrthoDB" id="10258585at2759"/>
<organism evidence="9 10">
    <name type="scientific">Lophiostoma macrostomum CBS 122681</name>
    <dbReference type="NCBI Taxonomy" id="1314788"/>
    <lineage>
        <taxon>Eukaryota</taxon>
        <taxon>Fungi</taxon>
        <taxon>Dikarya</taxon>
        <taxon>Ascomycota</taxon>
        <taxon>Pezizomycotina</taxon>
        <taxon>Dothideomycetes</taxon>
        <taxon>Pleosporomycetidae</taxon>
        <taxon>Pleosporales</taxon>
        <taxon>Lophiostomataceae</taxon>
        <taxon>Lophiostoma</taxon>
    </lineage>
</organism>
<evidence type="ECO:0000259" key="8">
    <source>
        <dbReference type="PROSITE" id="PS50102"/>
    </source>
</evidence>
<proteinExistence type="inferred from homology"/>
<dbReference type="GO" id="GO:0005686">
    <property type="term" value="C:U2 snRNP"/>
    <property type="evidence" value="ECO:0007669"/>
    <property type="project" value="TreeGrafter"/>
</dbReference>
<dbReference type="AlphaFoldDB" id="A0A6A6TCG0"/>
<dbReference type="Proteomes" id="UP000799324">
    <property type="component" value="Unassembled WGS sequence"/>
</dbReference>
<accession>A0A6A6TCG0</accession>
<feature type="compositionally biased region" description="Basic and acidic residues" evidence="7">
    <location>
        <begin position="402"/>
        <end position="414"/>
    </location>
</feature>
<evidence type="ECO:0000256" key="3">
    <source>
        <dbReference type="ARBA" id="ARBA00022737"/>
    </source>
</evidence>
<evidence type="ECO:0000313" key="10">
    <source>
        <dbReference type="Proteomes" id="UP000799324"/>
    </source>
</evidence>
<evidence type="ECO:0000256" key="2">
    <source>
        <dbReference type="ARBA" id="ARBA00022664"/>
    </source>
</evidence>
<dbReference type="Gene3D" id="3.30.70.330">
    <property type="match status" value="2"/>
</dbReference>
<dbReference type="GO" id="GO:0003723">
    <property type="term" value="F:RNA binding"/>
    <property type="evidence" value="ECO:0007669"/>
    <property type="project" value="UniProtKB-UniRule"/>
</dbReference>
<dbReference type="SMART" id="SM00360">
    <property type="entry name" value="RRM"/>
    <property type="match status" value="2"/>
</dbReference>
<dbReference type="SUPFAM" id="SSF54928">
    <property type="entry name" value="RNA-binding domain, RBD"/>
    <property type="match status" value="1"/>
</dbReference>
<feature type="region of interest" description="Disordered" evidence="7">
    <location>
        <begin position="117"/>
        <end position="145"/>
    </location>
</feature>
<evidence type="ECO:0000313" key="9">
    <source>
        <dbReference type="EMBL" id="KAF2657510.1"/>
    </source>
</evidence>
<dbReference type="PROSITE" id="PS50102">
    <property type="entry name" value="RRM"/>
    <property type="match status" value="1"/>
</dbReference>
<protein>
    <recommendedName>
        <fullName evidence="8">RRM domain-containing protein</fullName>
    </recommendedName>
</protein>
<feature type="region of interest" description="Disordered" evidence="7">
    <location>
        <begin position="386"/>
        <end position="414"/>
    </location>
</feature>
<dbReference type="GO" id="GO:0005684">
    <property type="term" value="C:U2-type spliceosomal complex"/>
    <property type="evidence" value="ECO:0007669"/>
    <property type="project" value="TreeGrafter"/>
</dbReference>
<dbReference type="PANTHER" id="PTHR15608:SF0">
    <property type="entry name" value="HIV TAT-SPECIFIC FACTOR 1"/>
    <property type="match status" value="1"/>
</dbReference>
<keyword evidence="10" id="KW-1185">Reference proteome</keyword>
<keyword evidence="3" id="KW-0677">Repeat</keyword>
<keyword evidence="2" id="KW-0507">mRNA processing</keyword>
<reference evidence="9" key="1">
    <citation type="journal article" date="2020" name="Stud. Mycol.">
        <title>101 Dothideomycetes genomes: a test case for predicting lifestyles and emergence of pathogens.</title>
        <authorList>
            <person name="Haridas S."/>
            <person name="Albert R."/>
            <person name="Binder M."/>
            <person name="Bloem J."/>
            <person name="Labutti K."/>
            <person name="Salamov A."/>
            <person name="Andreopoulos B."/>
            <person name="Baker S."/>
            <person name="Barry K."/>
            <person name="Bills G."/>
            <person name="Bluhm B."/>
            <person name="Cannon C."/>
            <person name="Castanera R."/>
            <person name="Culley D."/>
            <person name="Daum C."/>
            <person name="Ezra D."/>
            <person name="Gonzalez J."/>
            <person name="Henrissat B."/>
            <person name="Kuo A."/>
            <person name="Liang C."/>
            <person name="Lipzen A."/>
            <person name="Lutzoni F."/>
            <person name="Magnuson J."/>
            <person name="Mondo S."/>
            <person name="Nolan M."/>
            <person name="Ohm R."/>
            <person name="Pangilinan J."/>
            <person name="Park H.-J."/>
            <person name="Ramirez L."/>
            <person name="Alfaro M."/>
            <person name="Sun H."/>
            <person name="Tritt A."/>
            <person name="Yoshinaga Y."/>
            <person name="Zwiers L.-H."/>
            <person name="Turgeon B."/>
            <person name="Goodwin S."/>
            <person name="Spatafora J."/>
            <person name="Crous P."/>
            <person name="Grigoriev I."/>
        </authorList>
    </citation>
    <scope>NUCLEOTIDE SEQUENCE</scope>
    <source>
        <strain evidence="9">CBS 122681</strain>
    </source>
</reference>
<evidence type="ECO:0000256" key="6">
    <source>
        <dbReference type="PROSITE-ProRule" id="PRU00176"/>
    </source>
</evidence>
<dbReference type="InterPro" id="IPR000504">
    <property type="entry name" value="RRM_dom"/>
</dbReference>
<keyword evidence="5" id="KW-0508">mRNA splicing</keyword>
<evidence type="ECO:0000256" key="4">
    <source>
        <dbReference type="ARBA" id="ARBA00022884"/>
    </source>
</evidence>
<evidence type="ECO:0000256" key="5">
    <source>
        <dbReference type="ARBA" id="ARBA00023187"/>
    </source>
</evidence>
<dbReference type="FunFam" id="3.30.70.330:FF:000105">
    <property type="entry name" value="HIV Tat-specific factor 1 homolog"/>
    <property type="match status" value="1"/>
</dbReference>
<dbReference type="InterPro" id="IPR035979">
    <property type="entry name" value="RBD_domain_sf"/>
</dbReference>
<dbReference type="GO" id="GO:0000398">
    <property type="term" value="P:mRNA splicing, via spliceosome"/>
    <property type="evidence" value="ECO:0007669"/>
    <property type="project" value="UniProtKB-ARBA"/>
</dbReference>
<gene>
    <name evidence="9" type="ORF">K491DRAFT_323337</name>
</gene>
<dbReference type="InterPro" id="IPR034393">
    <property type="entry name" value="TatSF1-like"/>
</dbReference>
<dbReference type="PANTHER" id="PTHR15608">
    <property type="entry name" value="SPLICING FACTOR U2AF-ASSOCIATED PROTEIN 2"/>
    <property type="match status" value="1"/>
</dbReference>
<dbReference type="Pfam" id="PF00076">
    <property type="entry name" value="RRM_1"/>
    <property type="match status" value="1"/>
</dbReference>
<evidence type="ECO:0000256" key="7">
    <source>
        <dbReference type="SAM" id="MobiDB-lite"/>
    </source>
</evidence>
<comment type="similarity">
    <text evidence="1">Belongs to the HTATSF1 family.</text>
</comment>
<dbReference type="EMBL" id="MU004324">
    <property type="protein sequence ID" value="KAF2657510.1"/>
    <property type="molecule type" value="Genomic_DNA"/>
</dbReference>
<feature type="domain" description="RRM" evidence="8">
    <location>
        <begin position="148"/>
        <end position="234"/>
    </location>
</feature>
<evidence type="ECO:0000256" key="1">
    <source>
        <dbReference type="ARBA" id="ARBA00007747"/>
    </source>
</evidence>
<keyword evidence="4 6" id="KW-0694">RNA-binding</keyword>
<sequence length="414" mass="47090">MPSFTVTDFKKHTDECGNTWPNDTGIAQVRLQLESGKVYKDTFANLMEFPTHPADFHGDSRIWKEDGVYHLMDDHEQEWEFKESSSKWNKLKYHDLLANPGINDEDVEQFQQGFAHSPEAQETAPTQTGKKRKNPPSSNDKAKVQENRAIFISNLPKDTTLTELEDQFSKYGLIDMSVDGTKRVKMYLDDIGEFKGEALIVYFKKDSVQLAIDMADGFYLRYGGERMSVKEADMSFKRNQDTEVVRSKMGRKEKKEKERALAEMNRRLTDWDSGDEAASLIHNPPPVNKFAKNVIIKNAFSLEELDEDVQAISDIKEDFQEAGAEYGTVTNVIVYDREPAGIVTVRFSEEAAAEQFAKKANGMQFGDRGDGVQQYLTAYVAQDKPKFKKSGKGTESDEEEEAARLERFVNEDTS</sequence>